<accession>A0A9Q0GTC0</accession>
<sequence>MSSVIGNLMSTINFGSSGREWSSLSMMTALASGSDCAARCYQNPSVRTMDAYMESQTKNKAPGMSEIVAEASVEGSRPLREGTGRGARELGLNHALSQGTGDDTRFSAQWELLAPSEGTPAGDASLASRSSLVSSAIDGLVFWQVEILWSSKVSPGVPLRSEPGGSPIKKFWHDRSFLVRQLWLCKERRAVVGGESKSFAAKTGLLEFLMQVRVFPWDFP</sequence>
<evidence type="ECO:0000313" key="1">
    <source>
        <dbReference type="EMBL" id="KAJ4952090.1"/>
    </source>
</evidence>
<evidence type="ECO:0000313" key="2">
    <source>
        <dbReference type="Proteomes" id="UP001141806"/>
    </source>
</evidence>
<protein>
    <submittedName>
        <fullName evidence="1">Uncharacterized protein</fullName>
    </submittedName>
</protein>
<name>A0A9Q0GTC0_9MAGN</name>
<gene>
    <name evidence="1" type="ORF">NE237_028922</name>
</gene>
<reference evidence="1" key="1">
    <citation type="journal article" date="2023" name="Plant J.">
        <title>The genome of the king protea, Protea cynaroides.</title>
        <authorList>
            <person name="Chang J."/>
            <person name="Duong T.A."/>
            <person name="Schoeman C."/>
            <person name="Ma X."/>
            <person name="Roodt D."/>
            <person name="Barker N."/>
            <person name="Li Z."/>
            <person name="Van de Peer Y."/>
            <person name="Mizrachi E."/>
        </authorList>
    </citation>
    <scope>NUCLEOTIDE SEQUENCE</scope>
    <source>
        <tissue evidence="1">Young leaves</tissue>
    </source>
</reference>
<dbReference type="AlphaFoldDB" id="A0A9Q0GTC0"/>
<dbReference type="Proteomes" id="UP001141806">
    <property type="component" value="Unassembled WGS sequence"/>
</dbReference>
<proteinExistence type="predicted"/>
<dbReference type="EMBL" id="JAMYWD010000012">
    <property type="protein sequence ID" value="KAJ4952090.1"/>
    <property type="molecule type" value="Genomic_DNA"/>
</dbReference>
<keyword evidence="2" id="KW-1185">Reference proteome</keyword>
<comment type="caution">
    <text evidence="1">The sequence shown here is derived from an EMBL/GenBank/DDBJ whole genome shotgun (WGS) entry which is preliminary data.</text>
</comment>
<organism evidence="1 2">
    <name type="scientific">Protea cynaroides</name>
    <dbReference type="NCBI Taxonomy" id="273540"/>
    <lineage>
        <taxon>Eukaryota</taxon>
        <taxon>Viridiplantae</taxon>
        <taxon>Streptophyta</taxon>
        <taxon>Embryophyta</taxon>
        <taxon>Tracheophyta</taxon>
        <taxon>Spermatophyta</taxon>
        <taxon>Magnoliopsida</taxon>
        <taxon>Proteales</taxon>
        <taxon>Proteaceae</taxon>
        <taxon>Protea</taxon>
    </lineage>
</organism>